<evidence type="ECO:0000313" key="3">
    <source>
        <dbReference type="Proteomes" id="UP000683507"/>
    </source>
</evidence>
<gene>
    <name evidence="2" type="ORF">CRYO30217_03331</name>
</gene>
<dbReference type="AlphaFoldDB" id="A0A916JQH9"/>
<organism evidence="2 3">
    <name type="scientific">Parvicella tangerina</name>
    <dbReference type="NCBI Taxonomy" id="2829795"/>
    <lineage>
        <taxon>Bacteria</taxon>
        <taxon>Pseudomonadati</taxon>
        <taxon>Bacteroidota</taxon>
        <taxon>Flavobacteriia</taxon>
        <taxon>Flavobacteriales</taxon>
        <taxon>Parvicellaceae</taxon>
        <taxon>Parvicella</taxon>
    </lineage>
</organism>
<evidence type="ECO:0000313" key="2">
    <source>
        <dbReference type="EMBL" id="CAG5086921.1"/>
    </source>
</evidence>
<sequence length="163" mass="19007">MTEAQILSRQLDKARELTRWYLSLMKTCDPYKTFEFDGKRFNSVIWEVGHLAMSENFLVNYLTYGPATKEDWFKQFAMGGDNKVTEEYPDFKEVLNSFKQIHNSTIEHINSLTDQDLDKPTKKEFNVADIKTVRDVIIHAIRHESIHTGHLGWLCKLHGVKSV</sequence>
<evidence type="ECO:0000259" key="1">
    <source>
        <dbReference type="Pfam" id="PF12867"/>
    </source>
</evidence>
<proteinExistence type="predicted"/>
<protein>
    <recommendedName>
        <fullName evidence="1">DinB-like domain-containing protein</fullName>
    </recommendedName>
</protein>
<dbReference type="Pfam" id="PF12867">
    <property type="entry name" value="DinB_2"/>
    <property type="match status" value="1"/>
</dbReference>
<dbReference type="KEGG" id="ptan:CRYO30217_03331"/>
<dbReference type="RefSeq" id="WP_258543515.1">
    <property type="nucleotide sequence ID" value="NZ_OU015584.1"/>
</dbReference>
<feature type="domain" description="DinB-like" evidence="1">
    <location>
        <begin position="10"/>
        <end position="150"/>
    </location>
</feature>
<dbReference type="Proteomes" id="UP000683507">
    <property type="component" value="Chromosome"/>
</dbReference>
<keyword evidence="3" id="KW-1185">Reference proteome</keyword>
<reference evidence="2" key="1">
    <citation type="submission" date="2021-04" db="EMBL/GenBank/DDBJ databases">
        <authorList>
            <person name="Rodrigo-Torres L."/>
            <person name="Arahal R. D."/>
            <person name="Lucena T."/>
        </authorList>
    </citation>
    <scope>NUCLEOTIDE SEQUENCE</scope>
    <source>
        <strain evidence="2">AS29M-1</strain>
    </source>
</reference>
<name>A0A916JQH9_9FLAO</name>
<dbReference type="InterPro" id="IPR024775">
    <property type="entry name" value="DinB-like"/>
</dbReference>
<dbReference type="SUPFAM" id="SSF109854">
    <property type="entry name" value="DinB/YfiT-like putative metalloenzymes"/>
    <property type="match status" value="1"/>
</dbReference>
<accession>A0A916JQH9</accession>
<dbReference type="EMBL" id="OU015584">
    <property type="protein sequence ID" value="CAG5086921.1"/>
    <property type="molecule type" value="Genomic_DNA"/>
</dbReference>
<dbReference type="Gene3D" id="1.20.120.450">
    <property type="entry name" value="dinb family like domain"/>
    <property type="match status" value="1"/>
</dbReference>
<dbReference type="InterPro" id="IPR034660">
    <property type="entry name" value="DinB/YfiT-like"/>
</dbReference>